<reference evidence="2" key="1">
    <citation type="submission" date="2020-03" db="EMBL/GenBank/DDBJ databases">
        <title>The deep terrestrial virosphere.</title>
        <authorList>
            <person name="Holmfeldt K."/>
            <person name="Nilsson E."/>
            <person name="Simone D."/>
            <person name="Lopez-Fernandez M."/>
            <person name="Wu X."/>
            <person name="de Brujin I."/>
            <person name="Lundin D."/>
            <person name="Andersson A."/>
            <person name="Bertilsson S."/>
            <person name="Dopson M."/>
        </authorList>
    </citation>
    <scope>NUCLEOTIDE SEQUENCE</scope>
    <source>
        <strain evidence="2">MM415A00701</strain>
        <strain evidence="1">MM415B01022</strain>
    </source>
</reference>
<accession>A0A6M3KF44</accession>
<name>A0A6M3KF44_9ZZZZ</name>
<gene>
    <name evidence="2" type="ORF">MM415A00701_0008</name>
    <name evidence="1" type="ORF">MM415B01022_0015</name>
</gene>
<evidence type="ECO:0000313" key="2">
    <source>
        <dbReference type="EMBL" id="QJA80539.1"/>
    </source>
</evidence>
<protein>
    <submittedName>
        <fullName evidence="2">Uncharacterized protein</fullName>
    </submittedName>
</protein>
<sequence>MNKSILSSILCLQFIEEHNLNIKIEFIRKDRLWHVYIWDDWDIGTVYCVMKVNLFEAIQETFFNFLDTYNQACEVKKWQRKQ</sequence>
<proteinExistence type="predicted"/>
<evidence type="ECO:0000313" key="1">
    <source>
        <dbReference type="EMBL" id="QJA60925.1"/>
    </source>
</evidence>
<dbReference type="EMBL" id="MT141425">
    <property type="protein sequence ID" value="QJA60925.1"/>
    <property type="molecule type" value="Genomic_DNA"/>
</dbReference>
<dbReference type="EMBL" id="MT142426">
    <property type="protein sequence ID" value="QJA80539.1"/>
    <property type="molecule type" value="Genomic_DNA"/>
</dbReference>
<organism evidence="2">
    <name type="scientific">viral metagenome</name>
    <dbReference type="NCBI Taxonomy" id="1070528"/>
    <lineage>
        <taxon>unclassified sequences</taxon>
        <taxon>metagenomes</taxon>
        <taxon>organismal metagenomes</taxon>
    </lineage>
</organism>
<dbReference type="AlphaFoldDB" id="A0A6M3KF44"/>